<evidence type="ECO:0000259" key="16">
    <source>
        <dbReference type="PROSITE" id="PS50110"/>
    </source>
</evidence>
<dbReference type="SUPFAM" id="SSF63829">
    <property type="entry name" value="Calcium-dependent phosphotriesterase"/>
    <property type="match status" value="2"/>
</dbReference>
<evidence type="ECO:0000259" key="14">
    <source>
        <dbReference type="PROSITE" id="PS01124"/>
    </source>
</evidence>
<feature type="domain" description="HTH araC/xylS-type" evidence="14">
    <location>
        <begin position="1219"/>
        <end position="1318"/>
    </location>
</feature>
<dbReference type="Pfam" id="PF12833">
    <property type="entry name" value="HTH_18"/>
    <property type="match status" value="1"/>
</dbReference>
<evidence type="ECO:0000256" key="9">
    <source>
        <dbReference type="ARBA" id="ARBA00023015"/>
    </source>
</evidence>
<dbReference type="GO" id="GO:0000155">
    <property type="term" value="F:phosphorelay sensor kinase activity"/>
    <property type="evidence" value="ECO:0007669"/>
    <property type="project" value="InterPro"/>
</dbReference>
<dbReference type="InterPro" id="IPR004358">
    <property type="entry name" value="Sig_transdc_His_kin-like_C"/>
</dbReference>
<keyword evidence="4" id="KW-0808">Transferase</keyword>
<dbReference type="GO" id="GO:0003700">
    <property type="term" value="F:DNA-binding transcription factor activity"/>
    <property type="evidence" value="ECO:0007669"/>
    <property type="project" value="InterPro"/>
</dbReference>
<dbReference type="Pfam" id="PF07494">
    <property type="entry name" value="Reg_prop"/>
    <property type="match status" value="3"/>
</dbReference>
<dbReference type="PROSITE" id="PS50110">
    <property type="entry name" value="RESPONSE_REGULATORY"/>
    <property type="match status" value="1"/>
</dbReference>
<dbReference type="GO" id="GO:0043565">
    <property type="term" value="F:sequence-specific DNA binding"/>
    <property type="evidence" value="ECO:0007669"/>
    <property type="project" value="InterPro"/>
</dbReference>
<dbReference type="SUPFAM" id="SSF55874">
    <property type="entry name" value="ATPase domain of HSP90 chaperone/DNA topoisomerase II/histidine kinase"/>
    <property type="match status" value="1"/>
</dbReference>
<dbReference type="PRINTS" id="PR00344">
    <property type="entry name" value="BCTRLSENSOR"/>
</dbReference>
<dbReference type="CDD" id="cd17574">
    <property type="entry name" value="REC_OmpR"/>
    <property type="match status" value="1"/>
</dbReference>
<dbReference type="SUPFAM" id="SSF52172">
    <property type="entry name" value="CheY-like"/>
    <property type="match status" value="1"/>
</dbReference>
<dbReference type="InterPro" id="IPR013783">
    <property type="entry name" value="Ig-like_fold"/>
</dbReference>
<evidence type="ECO:0000259" key="15">
    <source>
        <dbReference type="PROSITE" id="PS50109"/>
    </source>
</evidence>
<dbReference type="Gene3D" id="3.40.50.2300">
    <property type="match status" value="1"/>
</dbReference>
<dbReference type="CDD" id="cd00082">
    <property type="entry name" value="HisKA"/>
    <property type="match status" value="1"/>
</dbReference>
<dbReference type="PROSITE" id="PS00041">
    <property type="entry name" value="HTH_ARAC_FAMILY_1"/>
    <property type="match status" value="1"/>
</dbReference>
<evidence type="ECO:0000256" key="3">
    <source>
        <dbReference type="ARBA" id="ARBA00022553"/>
    </source>
</evidence>
<dbReference type="EC" id="2.7.13.3" evidence="2"/>
<dbReference type="InterPro" id="IPR011006">
    <property type="entry name" value="CheY-like_superfamily"/>
</dbReference>
<dbReference type="Pfam" id="PF00512">
    <property type="entry name" value="HisKA"/>
    <property type="match status" value="1"/>
</dbReference>
<evidence type="ECO:0000256" key="2">
    <source>
        <dbReference type="ARBA" id="ARBA00012438"/>
    </source>
</evidence>
<evidence type="ECO:0000313" key="17">
    <source>
        <dbReference type="EMBL" id="OHX64747.1"/>
    </source>
</evidence>
<name>A0A1S1YUP0_FLAPC</name>
<evidence type="ECO:0000256" key="8">
    <source>
        <dbReference type="ARBA" id="ARBA00023012"/>
    </source>
</evidence>
<protein>
    <recommendedName>
        <fullName evidence="2">histidine kinase</fullName>
        <ecNumber evidence="2">2.7.13.3</ecNumber>
    </recommendedName>
</protein>
<dbReference type="InterPro" id="IPR036097">
    <property type="entry name" value="HisK_dim/P_sf"/>
</dbReference>
<evidence type="ECO:0000256" key="12">
    <source>
        <dbReference type="PROSITE-ProRule" id="PRU00169"/>
    </source>
</evidence>
<evidence type="ECO:0000256" key="10">
    <source>
        <dbReference type="ARBA" id="ARBA00023125"/>
    </source>
</evidence>
<reference evidence="17 18" key="1">
    <citation type="journal article" date="2012" name="Int. J. Syst. Evol. Microbiol.">
        <title>Flammeovirga pacifica sp. nov., isolated from deep-sea sediment.</title>
        <authorList>
            <person name="Xu H."/>
            <person name="Fu Y."/>
            <person name="Yang N."/>
            <person name="Ding Z."/>
            <person name="Lai Q."/>
            <person name="Zeng R."/>
        </authorList>
    </citation>
    <scope>NUCLEOTIDE SEQUENCE [LARGE SCALE GENOMIC DNA]</scope>
    <source>
        <strain evidence="18">DSM 24597 / LMG 26175 / WPAGA1</strain>
    </source>
</reference>
<dbReference type="Pfam" id="PF02518">
    <property type="entry name" value="HATPase_c"/>
    <property type="match status" value="1"/>
</dbReference>
<organism evidence="17 18">
    <name type="scientific">Flammeovirga pacifica</name>
    <dbReference type="NCBI Taxonomy" id="915059"/>
    <lineage>
        <taxon>Bacteria</taxon>
        <taxon>Pseudomonadati</taxon>
        <taxon>Bacteroidota</taxon>
        <taxon>Cytophagia</taxon>
        <taxon>Cytophagales</taxon>
        <taxon>Flammeovirgaceae</taxon>
        <taxon>Flammeovirga</taxon>
    </lineage>
</organism>
<dbReference type="InterPro" id="IPR005467">
    <property type="entry name" value="His_kinase_dom"/>
</dbReference>
<dbReference type="PANTHER" id="PTHR43547:SF2">
    <property type="entry name" value="HYBRID SIGNAL TRANSDUCTION HISTIDINE KINASE C"/>
    <property type="match status" value="1"/>
</dbReference>
<dbReference type="CDD" id="cd00075">
    <property type="entry name" value="HATPase"/>
    <property type="match status" value="1"/>
</dbReference>
<evidence type="ECO:0000256" key="1">
    <source>
        <dbReference type="ARBA" id="ARBA00000085"/>
    </source>
</evidence>
<evidence type="ECO:0000256" key="5">
    <source>
        <dbReference type="ARBA" id="ARBA00022741"/>
    </source>
</evidence>
<keyword evidence="13" id="KW-0175">Coiled coil</keyword>
<dbReference type="InterPro" id="IPR011123">
    <property type="entry name" value="Y_Y_Y"/>
</dbReference>
<evidence type="ECO:0000256" key="7">
    <source>
        <dbReference type="ARBA" id="ARBA00022840"/>
    </source>
</evidence>
<evidence type="ECO:0000256" key="4">
    <source>
        <dbReference type="ARBA" id="ARBA00022679"/>
    </source>
</evidence>
<proteinExistence type="predicted"/>
<dbReference type="Proteomes" id="UP000179797">
    <property type="component" value="Unassembled WGS sequence"/>
</dbReference>
<dbReference type="SMART" id="SM00387">
    <property type="entry name" value="HATPase_c"/>
    <property type="match status" value="1"/>
</dbReference>
<dbReference type="InterPro" id="IPR018060">
    <property type="entry name" value="HTH_AraC"/>
</dbReference>
<dbReference type="GO" id="GO:0005524">
    <property type="term" value="F:ATP binding"/>
    <property type="evidence" value="ECO:0007669"/>
    <property type="project" value="UniProtKB-KW"/>
</dbReference>
<dbReference type="SMART" id="SM00448">
    <property type="entry name" value="REC"/>
    <property type="match status" value="1"/>
</dbReference>
<dbReference type="InterPro" id="IPR036890">
    <property type="entry name" value="HATPase_C_sf"/>
</dbReference>
<keyword evidence="18" id="KW-1185">Reference proteome</keyword>
<comment type="caution">
    <text evidence="17">The sequence shown here is derived from an EMBL/GenBank/DDBJ whole genome shotgun (WGS) entry which is preliminary data.</text>
</comment>
<keyword evidence="9" id="KW-0805">Transcription regulation</keyword>
<dbReference type="Gene3D" id="1.10.10.60">
    <property type="entry name" value="Homeodomain-like"/>
    <property type="match status" value="1"/>
</dbReference>
<dbReference type="RefSeq" id="WP_044217397.1">
    <property type="nucleotide sequence ID" value="NZ_JRYR02000002.1"/>
</dbReference>
<dbReference type="Gene3D" id="2.130.10.10">
    <property type="entry name" value="YVTN repeat-like/Quinoprotein amine dehydrogenase"/>
    <property type="match status" value="3"/>
</dbReference>
<dbReference type="EMBL" id="JRYR02000002">
    <property type="protein sequence ID" value="OHX64747.1"/>
    <property type="molecule type" value="Genomic_DNA"/>
</dbReference>
<dbReference type="STRING" id="915059.NH26_24605"/>
<evidence type="ECO:0000256" key="6">
    <source>
        <dbReference type="ARBA" id="ARBA00022777"/>
    </source>
</evidence>
<dbReference type="SUPFAM" id="SSF47384">
    <property type="entry name" value="Homodimeric domain of signal transducing histidine kinase"/>
    <property type="match status" value="1"/>
</dbReference>
<dbReference type="OrthoDB" id="974448at2"/>
<keyword evidence="10" id="KW-0238">DNA-binding</keyword>
<dbReference type="InterPro" id="IPR015943">
    <property type="entry name" value="WD40/YVTN_repeat-like_dom_sf"/>
</dbReference>
<evidence type="ECO:0000256" key="13">
    <source>
        <dbReference type="SAM" id="Coils"/>
    </source>
</evidence>
<dbReference type="PANTHER" id="PTHR43547">
    <property type="entry name" value="TWO-COMPONENT HISTIDINE KINASE"/>
    <property type="match status" value="1"/>
</dbReference>
<dbReference type="Gene3D" id="2.60.40.10">
    <property type="entry name" value="Immunoglobulins"/>
    <property type="match status" value="1"/>
</dbReference>
<dbReference type="PROSITE" id="PS01124">
    <property type="entry name" value="HTH_ARAC_FAMILY_2"/>
    <property type="match status" value="1"/>
</dbReference>
<dbReference type="Pfam" id="PF00072">
    <property type="entry name" value="Response_reg"/>
    <property type="match status" value="1"/>
</dbReference>
<comment type="catalytic activity">
    <reaction evidence="1">
        <text>ATP + protein L-histidine = ADP + protein N-phospho-L-histidine.</text>
        <dbReference type="EC" id="2.7.13.3"/>
    </reaction>
</comment>
<accession>A0A1S1YUP0</accession>
<dbReference type="Gene3D" id="3.30.565.10">
    <property type="entry name" value="Histidine kinase-like ATPase, C-terminal domain"/>
    <property type="match status" value="1"/>
</dbReference>
<keyword evidence="7" id="KW-0067">ATP-binding</keyword>
<dbReference type="InterPro" id="IPR003661">
    <property type="entry name" value="HisK_dim/P_dom"/>
</dbReference>
<feature type="coiled-coil region" evidence="13">
    <location>
        <begin position="777"/>
        <end position="811"/>
    </location>
</feature>
<keyword evidence="5" id="KW-0547">Nucleotide-binding</keyword>
<dbReference type="InterPro" id="IPR018062">
    <property type="entry name" value="HTH_AraC-typ_CS"/>
</dbReference>
<keyword evidence="6" id="KW-0418">Kinase</keyword>
<evidence type="ECO:0000313" key="18">
    <source>
        <dbReference type="Proteomes" id="UP000179797"/>
    </source>
</evidence>
<keyword evidence="11" id="KW-0804">Transcription</keyword>
<dbReference type="Gene3D" id="1.10.287.130">
    <property type="match status" value="1"/>
</dbReference>
<dbReference type="InterPro" id="IPR011110">
    <property type="entry name" value="Reg_prop"/>
</dbReference>
<keyword evidence="3 12" id="KW-0597">Phosphoprotein</keyword>
<dbReference type="SMART" id="SM00342">
    <property type="entry name" value="HTH_ARAC"/>
    <property type="match status" value="1"/>
</dbReference>
<feature type="modified residue" description="4-aspartylphosphate" evidence="12">
    <location>
        <position position="1119"/>
    </location>
</feature>
<dbReference type="InterPro" id="IPR003594">
    <property type="entry name" value="HATPase_dom"/>
</dbReference>
<dbReference type="InterPro" id="IPR001789">
    <property type="entry name" value="Sig_transdc_resp-reg_receiver"/>
</dbReference>
<dbReference type="SMART" id="SM00388">
    <property type="entry name" value="HisKA"/>
    <property type="match status" value="1"/>
</dbReference>
<feature type="domain" description="Histidine kinase" evidence="15">
    <location>
        <begin position="825"/>
        <end position="1034"/>
    </location>
</feature>
<dbReference type="FunFam" id="3.30.565.10:FF:000037">
    <property type="entry name" value="Hybrid sensor histidine kinase/response regulator"/>
    <property type="match status" value="1"/>
</dbReference>
<sequence length="1319" mass="151996">MCFFVPQLSWAQTAIFDNINIADGLSDNFVISMDIDSTGNIWLGTRNGVNKFDGYQFEHFKPHLNKENTLLGNTVTAINTDQKGDVWLLTNNGGINHYSPKENKFNIHTTPELIQNLDIRSGEIFTTSDSIVWIRNTWSVRTFDLKTNKVCIFPIKENYKLLQTQKNKIILCGAFGIMELKYSNDQIESKSLYSKKSIYSIVEFDDHFIGLDETNILEFDHHFKRIKTLGAINKYVIEPVEITAFVISDTDAWIGTLYNLNHYKKENGKYVYKGSYLDKNSISKVQFDKEGNLWASTVQSGLFLYNKNKNNFKHHLLGHPSFGKSNILQANNVSAICKTKDQLWIGTFGNGIFIKDKNNKYQQIRHYVDKWGLQQDLMEVRDIYQDSKNNIWVGTANFLAKFDPKTKKVKTLQHFYEWDWPYATYTIKEVNQGTLILTGSDKIALLDLESYRLKFLPQHINGIYLWSVFRDISIDDEGNLWFIQNNRGLLKVDKNLNKYSLFDRENSGFSDDRIASFFIDGDSIFLATNSGLDIFSIKKSKIVGHFDEEDGLSNNVVNAIQKDKDNNLWLCTGKGINCLSLATGKITKHLTNTLFLTDAYHFDDDGSMYFGSYDKVIEFNPDQIQIEENIAQPTIASLYLFNEQIFANKLVHDRILLDSNYLNQEEIKFNYDENSLSFSFNAYPFNYPRNDIYRYKLEGLHDDWFYTDVNHPIAHYASILPGEYTFLVQIQYQDGNWSPSAELPITIAPPYWQTTWFTLLIICGIVIISAFIVQLRLASLREQKAKLSALVDEQTKELLQQNQQIKDISEKLHQSDQAKLQFFTNISHEFRTPLTLIQGYLDTINKRGLEESKAVIQRNVHRLLDMVDQLINIRKLDNGQMKLHVKSVSLNSFIEQSILPFQVLAKQKNININFQAAKEVQYVWIDKDKLEKILFNLISNAIKYTPKDGSIYIRTKTSSERVYIAIEDNGIGMTEEDKKLIFDRFYRNNVNTAEGHGIGLSFVKGLVNLLKGEIDVQSDEGQGSTFTVSFLLGKEHFNVDDFSDTTHSSNLQPLIADKVIKKVDKNFGYKILLVEDNIELMNYLIDLLQSNYELKTATNGREALDILEDDFTPDVIISDIMMPIMDGVTFTTTIKDNIKTSHIPVILLSAKNDIETKIKGFELGIDDYIVKPFDSTLFLSRVIALIQNRERFKEAILSFNPQEEIVQQSLNKKDKEFWDQINNVIEEHYSEYEFNAEKLANYMLMSRSAFYKKFKELTGLNAAEHIKKVRLHKAEEMVRAGETNLEKLSMSVGYKSPSRLKTNYISHFGVSPISTKKKD</sequence>
<keyword evidence="8" id="KW-0902">Two-component regulatory system</keyword>
<dbReference type="Pfam" id="PF07495">
    <property type="entry name" value="Y_Y_Y"/>
    <property type="match status" value="1"/>
</dbReference>
<evidence type="ECO:0000256" key="11">
    <source>
        <dbReference type="ARBA" id="ARBA00023163"/>
    </source>
</evidence>
<gene>
    <name evidence="17" type="ORF">NH26_24605</name>
</gene>
<feature type="domain" description="Response regulatory" evidence="16">
    <location>
        <begin position="1070"/>
        <end position="1186"/>
    </location>
</feature>
<dbReference type="PROSITE" id="PS50109">
    <property type="entry name" value="HIS_KIN"/>
    <property type="match status" value="1"/>
</dbReference>